<dbReference type="PANTHER" id="PTHR14134:SF2">
    <property type="entry name" value="E3 UBIQUITIN-PROTEIN LIGASE RAD18"/>
    <property type="match status" value="1"/>
</dbReference>
<dbReference type="GO" id="GO:0097505">
    <property type="term" value="C:Rad6-Rad18 complex"/>
    <property type="evidence" value="ECO:0007669"/>
    <property type="project" value="TreeGrafter"/>
</dbReference>
<gene>
    <name evidence="8" type="ORF">BDN70DRAFT_872545</name>
</gene>
<dbReference type="PROSITE" id="PS00518">
    <property type="entry name" value="ZF_RING_1"/>
    <property type="match status" value="1"/>
</dbReference>
<feature type="compositionally biased region" description="Polar residues" evidence="6">
    <location>
        <begin position="36"/>
        <end position="53"/>
    </location>
</feature>
<evidence type="ECO:0000256" key="1">
    <source>
        <dbReference type="ARBA" id="ARBA00022723"/>
    </source>
</evidence>
<keyword evidence="1" id="KW-0479">Metal-binding</keyword>
<dbReference type="GO" id="GO:0006513">
    <property type="term" value="P:protein monoubiquitination"/>
    <property type="evidence" value="ECO:0007669"/>
    <property type="project" value="InterPro"/>
</dbReference>
<evidence type="ECO:0000256" key="2">
    <source>
        <dbReference type="ARBA" id="ARBA00022771"/>
    </source>
</evidence>
<dbReference type="GO" id="GO:0061630">
    <property type="term" value="F:ubiquitin protein ligase activity"/>
    <property type="evidence" value="ECO:0007669"/>
    <property type="project" value="InterPro"/>
</dbReference>
<feature type="region of interest" description="Disordered" evidence="6">
    <location>
        <begin position="1"/>
        <end position="90"/>
    </location>
</feature>
<dbReference type="InterPro" id="IPR017907">
    <property type="entry name" value="Znf_RING_CS"/>
</dbReference>
<dbReference type="GO" id="GO:0005634">
    <property type="term" value="C:nucleus"/>
    <property type="evidence" value="ECO:0007669"/>
    <property type="project" value="TreeGrafter"/>
</dbReference>
<dbReference type="GO" id="GO:0003697">
    <property type="term" value="F:single-stranded DNA binding"/>
    <property type="evidence" value="ECO:0007669"/>
    <property type="project" value="InterPro"/>
</dbReference>
<dbReference type="PANTHER" id="PTHR14134">
    <property type="entry name" value="E3 UBIQUITIN-PROTEIN LIGASE RAD18"/>
    <property type="match status" value="1"/>
</dbReference>
<dbReference type="InterPro" id="IPR027370">
    <property type="entry name" value="Znf-RING_euk"/>
</dbReference>
<dbReference type="PROSITE" id="PS50089">
    <property type="entry name" value="ZF_RING_2"/>
    <property type="match status" value="1"/>
</dbReference>
<dbReference type="Gene3D" id="3.30.40.10">
    <property type="entry name" value="Zinc/RING finger domain, C3HC4 (zinc finger)"/>
    <property type="match status" value="1"/>
</dbReference>
<keyword evidence="3" id="KW-0862">Zinc</keyword>
<dbReference type="GO" id="GO:0006301">
    <property type="term" value="P:DNA damage tolerance"/>
    <property type="evidence" value="ECO:0007669"/>
    <property type="project" value="InterPro"/>
</dbReference>
<feature type="domain" description="RING-type" evidence="7">
    <location>
        <begin position="159"/>
        <end position="248"/>
    </location>
</feature>
<feature type="coiled-coil region" evidence="5">
    <location>
        <begin position="97"/>
        <end position="138"/>
    </location>
</feature>
<evidence type="ECO:0000313" key="8">
    <source>
        <dbReference type="EMBL" id="KAF9484512.1"/>
    </source>
</evidence>
<organism evidence="8 9">
    <name type="scientific">Pholiota conissans</name>
    <dbReference type="NCBI Taxonomy" id="109636"/>
    <lineage>
        <taxon>Eukaryota</taxon>
        <taxon>Fungi</taxon>
        <taxon>Dikarya</taxon>
        <taxon>Basidiomycota</taxon>
        <taxon>Agaricomycotina</taxon>
        <taxon>Agaricomycetes</taxon>
        <taxon>Agaricomycetidae</taxon>
        <taxon>Agaricales</taxon>
        <taxon>Agaricineae</taxon>
        <taxon>Strophariaceae</taxon>
        <taxon>Pholiota</taxon>
    </lineage>
</organism>
<dbReference type="InterPro" id="IPR039577">
    <property type="entry name" value="Rad18"/>
</dbReference>
<evidence type="ECO:0000256" key="4">
    <source>
        <dbReference type="PROSITE-ProRule" id="PRU00175"/>
    </source>
</evidence>
<keyword evidence="5" id="KW-0175">Coiled coil</keyword>
<feature type="compositionally biased region" description="Acidic residues" evidence="6">
    <location>
        <begin position="76"/>
        <end position="86"/>
    </location>
</feature>
<dbReference type="SUPFAM" id="SSF57850">
    <property type="entry name" value="RING/U-box"/>
    <property type="match status" value="1"/>
</dbReference>
<evidence type="ECO:0000313" key="9">
    <source>
        <dbReference type="Proteomes" id="UP000807469"/>
    </source>
</evidence>
<dbReference type="Proteomes" id="UP000807469">
    <property type="component" value="Unassembled WGS sequence"/>
</dbReference>
<comment type="caution">
    <text evidence="8">The sequence shown here is derived from an EMBL/GenBank/DDBJ whole genome shotgun (WGS) entry which is preliminary data.</text>
</comment>
<evidence type="ECO:0000256" key="6">
    <source>
        <dbReference type="SAM" id="MobiDB-lite"/>
    </source>
</evidence>
<dbReference type="GO" id="GO:0008270">
    <property type="term" value="F:zinc ion binding"/>
    <property type="evidence" value="ECO:0007669"/>
    <property type="project" value="UniProtKB-KW"/>
</dbReference>
<evidence type="ECO:0000256" key="3">
    <source>
        <dbReference type="ARBA" id="ARBA00022833"/>
    </source>
</evidence>
<dbReference type="AlphaFoldDB" id="A0A9P5ZAB7"/>
<evidence type="ECO:0000256" key="5">
    <source>
        <dbReference type="SAM" id="Coils"/>
    </source>
</evidence>
<dbReference type="EMBL" id="MU155143">
    <property type="protein sequence ID" value="KAF9484512.1"/>
    <property type="molecule type" value="Genomic_DNA"/>
</dbReference>
<name>A0A9P5ZAB7_9AGAR</name>
<dbReference type="Pfam" id="PF13445">
    <property type="entry name" value="zf-RING_UBOX"/>
    <property type="match status" value="1"/>
</dbReference>
<accession>A0A9P5ZAB7</accession>
<dbReference type="OrthoDB" id="3219336at2759"/>
<evidence type="ECO:0000259" key="7">
    <source>
        <dbReference type="PROSITE" id="PS50089"/>
    </source>
</evidence>
<reference evidence="8" key="1">
    <citation type="submission" date="2020-11" db="EMBL/GenBank/DDBJ databases">
        <authorList>
            <consortium name="DOE Joint Genome Institute"/>
            <person name="Ahrendt S."/>
            <person name="Riley R."/>
            <person name="Andreopoulos W."/>
            <person name="Labutti K."/>
            <person name="Pangilinan J."/>
            <person name="Ruiz-Duenas F.J."/>
            <person name="Barrasa J.M."/>
            <person name="Sanchez-Garcia M."/>
            <person name="Camarero S."/>
            <person name="Miyauchi S."/>
            <person name="Serrano A."/>
            <person name="Linde D."/>
            <person name="Babiker R."/>
            <person name="Drula E."/>
            <person name="Ayuso-Fernandez I."/>
            <person name="Pacheco R."/>
            <person name="Padilla G."/>
            <person name="Ferreira P."/>
            <person name="Barriuso J."/>
            <person name="Kellner H."/>
            <person name="Castanera R."/>
            <person name="Alfaro M."/>
            <person name="Ramirez L."/>
            <person name="Pisabarro A.G."/>
            <person name="Kuo A."/>
            <person name="Tritt A."/>
            <person name="Lipzen A."/>
            <person name="He G."/>
            <person name="Yan M."/>
            <person name="Ng V."/>
            <person name="Cullen D."/>
            <person name="Martin F."/>
            <person name="Rosso M.-N."/>
            <person name="Henrissat B."/>
            <person name="Hibbett D."/>
            <person name="Martinez A.T."/>
            <person name="Grigoriev I.V."/>
        </authorList>
    </citation>
    <scope>NUCLEOTIDE SEQUENCE</scope>
    <source>
        <strain evidence="8">CIRM-BRFM 674</strain>
    </source>
</reference>
<keyword evidence="9" id="KW-1185">Reference proteome</keyword>
<feature type="region of interest" description="Disordered" evidence="6">
    <location>
        <begin position="283"/>
        <end position="306"/>
    </location>
</feature>
<keyword evidence="2 4" id="KW-0863">Zinc-finger</keyword>
<proteinExistence type="predicted"/>
<sequence length="306" mass="34134">MPASRTSSIPPRSQPFPAPSPHNKRHNAVARKLDTISLTSSDAENTDPSTKQAFQDKLPPRPRPKKSTFVPRPEDIIEISSDEDDSPSYAPVQPSVIAEHRRQIAKLREESVKQKRDLERVSKELEGLREENQILKALHKPDNNNVVLEMSQLSDHLDCEICTCRMWTPYILPDCGHSFCQTCLQDWFSTTHAQFMAAHPQHPNVNHTFIEILRQIGQNPHIVALPYVQTLIASQMPQRPDYTCPTCRAPVSSRPTEAFAQKALVRTIAAAAGEAIPKVARGVTKKGKGTGNGSNPWDGFFPPKTT</sequence>
<protein>
    <recommendedName>
        <fullName evidence="7">RING-type domain-containing protein</fullName>
    </recommendedName>
</protein>
<dbReference type="InterPro" id="IPR001841">
    <property type="entry name" value="Znf_RING"/>
</dbReference>
<dbReference type="InterPro" id="IPR013083">
    <property type="entry name" value="Znf_RING/FYVE/PHD"/>
</dbReference>
<dbReference type="SMART" id="SM00184">
    <property type="entry name" value="RING"/>
    <property type="match status" value="1"/>
</dbReference>